<keyword evidence="2" id="KW-0472">Membrane</keyword>
<feature type="transmembrane region" description="Helical" evidence="2">
    <location>
        <begin position="319"/>
        <end position="341"/>
    </location>
</feature>
<dbReference type="Proteomes" id="UP000521872">
    <property type="component" value="Unassembled WGS sequence"/>
</dbReference>
<reference evidence="3 4" key="1">
    <citation type="submission" date="2019-12" db="EMBL/GenBank/DDBJ databases">
        <authorList>
            <person name="Floudas D."/>
            <person name="Bentzer J."/>
            <person name="Ahren D."/>
            <person name="Johansson T."/>
            <person name="Persson P."/>
            <person name="Tunlid A."/>
        </authorList>
    </citation>
    <scope>NUCLEOTIDE SEQUENCE [LARGE SCALE GENOMIC DNA]</scope>
    <source>
        <strain evidence="3 4">CBS 102.39</strain>
    </source>
</reference>
<organism evidence="3 4">
    <name type="scientific">Agrocybe pediades</name>
    <dbReference type="NCBI Taxonomy" id="84607"/>
    <lineage>
        <taxon>Eukaryota</taxon>
        <taxon>Fungi</taxon>
        <taxon>Dikarya</taxon>
        <taxon>Basidiomycota</taxon>
        <taxon>Agaricomycotina</taxon>
        <taxon>Agaricomycetes</taxon>
        <taxon>Agaricomycetidae</taxon>
        <taxon>Agaricales</taxon>
        <taxon>Agaricineae</taxon>
        <taxon>Strophariaceae</taxon>
        <taxon>Agrocybe</taxon>
    </lineage>
</organism>
<feature type="region of interest" description="Disordered" evidence="1">
    <location>
        <begin position="113"/>
        <end position="134"/>
    </location>
</feature>
<feature type="compositionally biased region" description="Basic and acidic residues" evidence="1">
    <location>
        <begin position="933"/>
        <end position="950"/>
    </location>
</feature>
<accession>A0A8H4QS61</accession>
<evidence type="ECO:0000313" key="4">
    <source>
        <dbReference type="Proteomes" id="UP000521872"/>
    </source>
</evidence>
<dbReference type="EMBL" id="JAACJL010000032">
    <property type="protein sequence ID" value="KAF4615984.1"/>
    <property type="molecule type" value="Genomic_DNA"/>
</dbReference>
<evidence type="ECO:0000256" key="1">
    <source>
        <dbReference type="SAM" id="MobiDB-lite"/>
    </source>
</evidence>
<comment type="caution">
    <text evidence="3">The sequence shown here is derived from an EMBL/GenBank/DDBJ whole genome shotgun (WGS) entry which is preliminary data.</text>
</comment>
<name>A0A8H4QS61_9AGAR</name>
<evidence type="ECO:0000313" key="3">
    <source>
        <dbReference type="EMBL" id="KAF4615984.1"/>
    </source>
</evidence>
<feature type="compositionally biased region" description="Polar residues" evidence="1">
    <location>
        <begin position="121"/>
        <end position="134"/>
    </location>
</feature>
<protein>
    <submittedName>
        <fullName evidence="3">Uncharacterized protein</fullName>
    </submittedName>
</protein>
<proteinExistence type="predicted"/>
<evidence type="ECO:0000256" key="2">
    <source>
        <dbReference type="SAM" id="Phobius"/>
    </source>
</evidence>
<keyword evidence="4" id="KW-1185">Reference proteome</keyword>
<gene>
    <name evidence="3" type="ORF">D9613_011477</name>
</gene>
<keyword evidence="2" id="KW-0812">Transmembrane</keyword>
<keyword evidence="2" id="KW-1133">Transmembrane helix</keyword>
<sequence>MAPKKETGLDAVRRDIVRVLHDKHARARIVVHQSPVPGDWDVEHMQCTWQKLARLAFRDSLARPCNSSRFSRYNAHYNPALGVRNHIPHHALLTRRRVFGTLEALRDSANFSTPPVPTIPSAPQITSGPVTSEPTEVTNAAKTLSSAELGRAAARAVRLSMQDGNLSDAYLIVNSVRYAGVLHSTAELPGIESMEKFRSVAIAFNSDVSPRLPSHALLHGLIRSGMADKASNLAEQMMSAGIRVRCATLEAIFTALGQISRQGSPGGRGLPPTAFGLHSSNILRLDQSMTSDTATQFALRLLLLARQSRQRRSHKMFKALMTLCVINGEIILASLLFGYLVRDWQAHELQRLDTPSKYETPRPARGRMQEICELADFALSEDRKAEHAQLQFKSALQALAYIAYLLDRRLIPFSNITPILCSISKCPRTSDKVWVPDENGVPQYIEAYPYLHGVLERLIHSLPTQSANPDSGSPQNSNGDMMIPLARASYHTLLHYSLQHRRSIPMAETLLHHMSEVREVPLEPDHITKNIVMRSMQLMRKHNIKKGPLAEVIQLQLTPPSSDAASTSASRRLPPNDSRSLVEIARAGDKYALSTQIAHLTSNGRAKDVVKAVPDLLPGLSKSTYPRGSPKMSRQEVRELHRQYRMEGLLRAVELGPVVLTSILNALQKDGRTTYAEKVWLWAKEAEALSWSYVRNAVIEPWCLPVGAYTVMINVYAAEASKRKEGAAEYATGWGRVKLRPTRKRQGRSTVDTHWKTPKVRTNLGRRHGLMTYRALWTAANKIRQRLAKLEMQDKPVLIRKRQLEIPRADERFFNAILKIVGKRRDVAPRRILYGKSHYARMIRKTRAEYIERGRLPQPPPDPALLEVAVDMSNMDLPLPLLFQKLLIGRWNGPKTTKLYRRDRRPFAASGKLKKDFEEPGVITLPVINTKRTKGDDKRKRKSKVDVSNR</sequence>
<dbReference type="AlphaFoldDB" id="A0A8H4QS61"/>
<feature type="region of interest" description="Disordered" evidence="1">
    <location>
        <begin position="929"/>
        <end position="950"/>
    </location>
</feature>